<keyword evidence="1" id="KW-0472">Membrane</keyword>
<dbReference type="AlphaFoldDB" id="A0A9Q0IG89"/>
<dbReference type="EMBL" id="JANIIK010000110">
    <property type="protein sequence ID" value="KAJ3596803.1"/>
    <property type="molecule type" value="Genomic_DNA"/>
</dbReference>
<organism evidence="2 3">
    <name type="scientific">Muraenolepis orangiensis</name>
    <name type="common">Patagonian moray cod</name>
    <dbReference type="NCBI Taxonomy" id="630683"/>
    <lineage>
        <taxon>Eukaryota</taxon>
        <taxon>Metazoa</taxon>
        <taxon>Chordata</taxon>
        <taxon>Craniata</taxon>
        <taxon>Vertebrata</taxon>
        <taxon>Euteleostomi</taxon>
        <taxon>Actinopterygii</taxon>
        <taxon>Neopterygii</taxon>
        <taxon>Teleostei</taxon>
        <taxon>Neoteleostei</taxon>
        <taxon>Acanthomorphata</taxon>
        <taxon>Zeiogadaria</taxon>
        <taxon>Gadariae</taxon>
        <taxon>Gadiformes</taxon>
        <taxon>Muraenolepidoidei</taxon>
        <taxon>Muraenolepididae</taxon>
        <taxon>Muraenolepis</taxon>
    </lineage>
</organism>
<evidence type="ECO:0000313" key="3">
    <source>
        <dbReference type="Proteomes" id="UP001148018"/>
    </source>
</evidence>
<gene>
    <name evidence="2" type="ORF">NHX12_003203</name>
</gene>
<evidence type="ECO:0000256" key="1">
    <source>
        <dbReference type="SAM" id="Phobius"/>
    </source>
</evidence>
<feature type="transmembrane region" description="Helical" evidence="1">
    <location>
        <begin position="87"/>
        <end position="110"/>
    </location>
</feature>
<protein>
    <submittedName>
        <fullName evidence="2">Uncharacterized protein</fullName>
    </submittedName>
</protein>
<reference evidence="2" key="1">
    <citation type="submission" date="2022-07" db="EMBL/GenBank/DDBJ databases">
        <title>Chromosome-level genome of Muraenolepis orangiensis.</title>
        <authorList>
            <person name="Kim J."/>
        </authorList>
    </citation>
    <scope>NUCLEOTIDE SEQUENCE</scope>
    <source>
        <strain evidence="2">KU_S4_2022</strain>
        <tissue evidence="2">Muscle</tissue>
    </source>
</reference>
<dbReference type="Proteomes" id="UP001148018">
    <property type="component" value="Unassembled WGS sequence"/>
</dbReference>
<keyword evidence="3" id="KW-1185">Reference proteome</keyword>
<feature type="transmembrane region" description="Helical" evidence="1">
    <location>
        <begin position="130"/>
        <end position="154"/>
    </location>
</feature>
<keyword evidence="1" id="KW-0812">Transmembrane</keyword>
<comment type="caution">
    <text evidence="2">The sequence shown here is derived from an EMBL/GenBank/DDBJ whole genome shotgun (WGS) entry which is preliminary data.</text>
</comment>
<feature type="transmembrane region" description="Helical" evidence="1">
    <location>
        <begin position="51"/>
        <end position="75"/>
    </location>
</feature>
<name>A0A9Q0IG89_9TELE</name>
<proteinExistence type="predicted"/>
<keyword evidence="1" id="KW-1133">Transmembrane helix</keyword>
<evidence type="ECO:0000313" key="2">
    <source>
        <dbReference type="EMBL" id="KAJ3596803.1"/>
    </source>
</evidence>
<accession>A0A9Q0IG89</accession>
<sequence>MTACLLVGAGVFIESDQVTISPFNFCTTQGHGGGEEPPSCSAPHGPCCGTLIILCLYVPLVLVAFALLSALLSAYGDGDLGALRISVWCQGASSVLTLAGLGGFVGFHWASVIVATAGGPAAMAMMMTRSFFGCVCVSVELTLTTCLSSELWLLSRRQRLA</sequence>